<proteinExistence type="predicted"/>
<sequence>MASITEFWLPDSPDVDTGRLSEETMPVVTVPARPRGEPMATTCWPTSRLDELPNSIGVRFVFPSALMTAMSETESAPTMVASATDPSANATVSLPLAPAPVATWLFVRIRPSLLRMTPEPSPSCCEPFT</sequence>
<name>A0A6J7I4B2_9ZZZZ</name>
<dbReference type="EMBL" id="CAFBLX010000409">
    <property type="protein sequence ID" value="CAB4925550.1"/>
    <property type="molecule type" value="Genomic_DNA"/>
</dbReference>
<evidence type="ECO:0000313" key="2">
    <source>
        <dbReference type="EMBL" id="CAB4925550.1"/>
    </source>
</evidence>
<accession>A0A6J7I4B2</accession>
<feature type="region of interest" description="Disordered" evidence="1">
    <location>
        <begin position="1"/>
        <end position="24"/>
    </location>
</feature>
<organism evidence="2">
    <name type="scientific">freshwater metagenome</name>
    <dbReference type="NCBI Taxonomy" id="449393"/>
    <lineage>
        <taxon>unclassified sequences</taxon>
        <taxon>metagenomes</taxon>
        <taxon>ecological metagenomes</taxon>
    </lineage>
</organism>
<dbReference type="AlphaFoldDB" id="A0A6J7I4B2"/>
<gene>
    <name evidence="2" type="ORF">UFOPK3472_03812</name>
</gene>
<reference evidence="2" key="1">
    <citation type="submission" date="2020-05" db="EMBL/GenBank/DDBJ databases">
        <authorList>
            <person name="Chiriac C."/>
            <person name="Salcher M."/>
            <person name="Ghai R."/>
            <person name="Kavagutti S V."/>
        </authorList>
    </citation>
    <scope>NUCLEOTIDE SEQUENCE</scope>
</reference>
<evidence type="ECO:0000256" key="1">
    <source>
        <dbReference type="SAM" id="MobiDB-lite"/>
    </source>
</evidence>
<protein>
    <submittedName>
        <fullName evidence="2">Unannotated protein</fullName>
    </submittedName>
</protein>